<evidence type="ECO:0000313" key="3">
    <source>
        <dbReference type="EMBL" id="WAC01248.1"/>
    </source>
</evidence>
<dbReference type="EMBL" id="CP113088">
    <property type="protein sequence ID" value="WAC01248.1"/>
    <property type="molecule type" value="Genomic_DNA"/>
</dbReference>
<dbReference type="AlphaFoldDB" id="A0A9E8SCG1"/>
<keyword evidence="2" id="KW-0812">Transmembrane</keyword>
<proteinExistence type="predicted"/>
<dbReference type="RefSeq" id="WP_267675864.1">
    <property type="nucleotide sequence ID" value="NZ_CP113088.1"/>
</dbReference>
<keyword evidence="2" id="KW-1133">Transmembrane helix</keyword>
<accession>A0A9E8SCG1</accession>
<sequence>MIVNPQFFNYRLIIGSLVIAIVILSSFSYSSYSELTENQVFIEQEKGLVENELSEMISSYDGVKIENKSIRRHPEITKSKISSILDSVKRLKPSASLISKYKSQIRWLKKENARVLAMVNTLEVENKTLKQETVRFESEISKKEVLSRGLKIENRTLSKRNTDLKLDLYQAKNLILTNVEATGVKRITSKRIVATKLARKVNKFHVCFTILNNKFTDPGEKELYIQVLDSKMNVIADKGTVHFGKKSLIYSEKKTVFYSNEELTVCSIIEKRPK</sequence>
<evidence type="ECO:0000256" key="1">
    <source>
        <dbReference type="SAM" id="Coils"/>
    </source>
</evidence>
<dbReference type="KEGG" id="lnu:N7U66_14140"/>
<organism evidence="3 4">
    <name type="scientific">Lacinutrix neustonica</name>
    <dbReference type="NCBI Taxonomy" id="2980107"/>
    <lineage>
        <taxon>Bacteria</taxon>
        <taxon>Pseudomonadati</taxon>
        <taxon>Bacteroidota</taxon>
        <taxon>Flavobacteriia</taxon>
        <taxon>Flavobacteriales</taxon>
        <taxon>Flavobacteriaceae</taxon>
        <taxon>Lacinutrix</taxon>
    </lineage>
</organism>
<evidence type="ECO:0000313" key="4">
    <source>
        <dbReference type="Proteomes" id="UP001164705"/>
    </source>
</evidence>
<evidence type="ECO:0000256" key="2">
    <source>
        <dbReference type="SAM" id="Phobius"/>
    </source>
</evidence>
<keyword evidence="1" id="KW-0175">Coiled coil</keyword>
<name>A0A9E8SCG1_9FLAO</name>
<dbReference type="Proteomes" id="UP001164705">
    <property type="component" value="Chromosome"/>
</dbReference>
<reference evidence="3" key="1">
    <citation type="submission" date="2022-11" db="EMBL/GenBank/DDBJ databases">
        <title>Lacinutrix neustonica HL-RS19T sp. nov., isolated from the surface microlayer sample of brackish Lake Shihwa.</title>
        <authorList>
            <person name="Choi J.Y."/>
            <person name="Hwang C.Y."/>
        </authorList>
    </citation>
    <scope>NUCLEOTIDE SEQUENCE</scope>
    <source>
        <strain evidence="3">HL-RS19</strain>
    </source>
</reference>
<feature type="transmembrane region" description="Helical" evidence="2">
    <location>
        <begin position="12"/>
        <end position="32"/>
    </location>
</feature>
<protein>
    <submittedName>
        <fullName evidence="3">Uncharacterized protein</fullName>
    </submittedName>
</protein>
<keyword evidence="4" id="KW-1185">Reference proteome</keyword>
<keyword evidence="2" id="KW-0472">Membrane</keyword>
<gene>
    <name evidence="3" type="ORF">N7U66_14140</name>
</gene>
<feature type="coiled-coil region" evidence="1">
    <location>
        <begin position="112"/>
        <end position="139"/>
    </location>
</feature>